<keyword evidence="1" id="KW-0347">Helicase</keyword>
<proteinExistence type="predicted"/>
<evidence type="ECO:0000313" key="1">
    <source>
        <dbReference type="EMBL" id="GFU29880.1"/>
    </source>
</evidence>
<accession>A0A8X6QPG8</accession>
<keyword evidence="1" id="KW-0067">ATP-binding</keyword>
<sequence length="110" mass="12478">MTSFGATEIVQNTNANGQQYNSTFKIRGQVYHKIDSLLPMPNEPHEFLQIYFMGGENSVSALANRVDTRCGYNNLDSFFARRIVSELDALLNEHNELLKISDKIGICNDY</sequence>
<dbReference type="EMBL" id="BMAW01082584">
    <property type="protein sequence ID" value="GFU29880.1"/>
    <property type="molecule type" value="Genomic_DNA"/>
</dbReference>
<keyword evidence="1" id="KW-0547">Nucleotide-binding</keyword>
<dbReference type="PANTHER" id="PTHR45786:SF74">
    <property type="entry name" value="ATP-DEPENDENT DNA HELICASE"/>
    <property type="match status" value="1"/>
</dbReference>
<protein>
    <submittedName>
        <fullName evidence="1">ATP-dependent DNA helicase</fullName>
    </submittedName>
</protein>
<reference evidence="1" key="1">
    <citation type="submission" date="2020-08" db="EMBL/GenBank/DDBJ databases">
        <title>Multicomponent nature underlies the extraordinary mechanical properties of spider dragline silk.</title>
        <authorList>
            <person name="Kono N."/>
            <person name="Nakamura H."/>
            <person name="Mori M."/>
            <person name="Yoshida Y."/>
            <person name="Ohtoshi R."/>
            <person name="Malay A.D."/>
            <person name="Moran D.A.P."/>
            <person name="Tomita M."/>
            <person name="Numata K."/>
            <person name="Arakawa K."/>
        </authorList>
    </citation>
    <scope>NUCLEOTIDE SEQUENCE</scope>
</reference>
<keyword evidence="2" id="KW-1185">Reference proteome</keyword>
<dbReference type="Proteomes" id="UP000887013">
    <property type="component" value="Unassembled WGS sequence"/>
</dbReference>
<dbReference type="GO" id="GO:0004386">
    <property type="term" value="F:helicase activity"/>
    <property type="evidence" value="ECO:0007669"/>
    <property type="project" value="UniProtKB-KW"/>
</dbReference>
<dbReference type="OrthoDB" id="6620163at2759"/>
<keyword evidence="1" id="KW-0378">Hydrolase</keyword>
<organism evidence="1 2">
    <name type="scientific">Nephila pilipes</name>
    <name type="common">Giant wood spider</name>
    <name type="synonym">Nephila maculata</name>
    <dbReference type="NCBI Taxonomy" id="299642"/>
    <lineage>
        <taxon>Eukaryota</taxon>
        <taxon>Metazoa</taxon>
        <taxon>Ecdysozoa</taxon>
        <taxon>Arthropoda</taxon>
        <taxon>Chelicerata</taxon>
        <taxon>Arachnida</taxon>
        <taxon>Araneae</taxon>
        <taxon>Araneomorphae</taxon>
        <taxon>Entelegynae</taxon>
        <taxon>Araneoidea</taxon>
        <taxon>Nephilidae</taxon>
        <taxon>Nephila</taxon>
    </lineage>
</organism>
<name>A0A8X6QPG8_NEPPI</name>
<comment type="caution">
    <text evidence="1">The sequence shown here is derived from an EMBL/GenBank/DDBJ whole genome shotgun (WGS) entry which is preliminary data.</text>
</comment>
<gene>
    <name evidence="1" type="ORF">NPIL_288271</name>
</gene>
<evidence type="ECO:0000313" key="2">
    <source>
        <dbReference type="Proteomes" id="UP000887013"/>
    </source>
</evidence>
<dbReference type="AlphaFoldDB" id="A0A8X6QPG8"/>
<dbReference type="PANTHER" id="PTHR45786">
    <property type="entry name" value="DNA BINDING PROTEIN-LIKE"/>
    <property type="match status" value="1"/>
</dbReference>